<dbReference type="GeneTree" id="ENSGT00950000183190"/>
<reference evidence="3 4" key="1">
    <citation type="submission" date="2017-10" db="EMBL/GenBank/DDBJ databases">
        <title>A new Pekin duck reference genome.</title>
        <authorList>
            <person name="Hou Z.-C."/>
            <person name="Zhou Z.-K."/>
            <person name="Zhu F."/>
            <person name="Hou S.-S."/>
        </authorList>
    </citation>
    <scope>NUCLEOTIDE SEQUENCE [LARGE SCALE GENOMIC DNA]</scope>
</reference>
<feature type="compositionally biased region" description="Low complexity" evidence="2">
    <location>
        <begin position="284"/>
        <end position="295"/>
    </location>
</feature>
<proteinExistence type="predicted"/>
<evidence type="ECO:0000313" key="4">
    <source>
        <dbReference type="Proteomes" id="UP000016666"/>
    </source>
</evidence>
<dbReference type="STRING" id="8840.ENSAPLP00000027024"/>
<reference evidence="3" key="2">
    <citation type="submission" date="2025-08" db="UniProtKB">
        <authorList>
            <consortium name="Ensembl"/>
        </authorList>
    </citation>
    <scope>IDENTIFICATION</scope>
</reference>
<sequence length="304" mass="32301">MEVWGSSQPHFPFQQEEGTAPGGGWPGLGAELCSQVAQGQKQCQELQDKLAASEATVRAQAEQLEKYHVLLRELWGGRDGGVCAEPGMKYNSLIQAQARELSHLRQTLREGRGVSRSLAQHLRDALRSFEELLRGTDIDYYLGQGFREQLAQGRQLAERLSDKLGTSKCLWGGCWGVMGRAGVERDALMGAVKGGREGPQQPRAGSPSLLLLVPGCFPSPPVRDVGTSSAAFSPPPSKTSVQRGQSQAPRRTAGSSPRSALPRDARGRPSGEEERGTDGGSRCGPPGHLPLPGAAHPGGKGSGP</sequence>
<reference evidence="3" key="3">
    <citation type="submission" date="2025-09" db="UniProtKB">
        <authorList>
            <consortium name="Ensembl"/>
        </authorList>
    </citation>
    <scope>IDENTIFICATION</scope>
</reference>
<dbReference type="Ensembl" id="ENSAPLT00000048324.1">
    <property type="protein sequence ID" value="ENSAPLP00000027024.1"/>
    <property type="gene ID" value="ENSAPLG00000030221.1"/>
</dbReference>
<dbReference type="PANTHER" id="PTHR46501:SF2">
    <property type="entry name" value="MYOMEGALIN"/>
    <property type="match status" value="1"/>
</dbReference>
<dbReference type="GO" id="GO:0005794">
    <property type="term" value="C:Golgi apparatus"/>
    <property type="evidence" value="ECO:0007669"/>
    <property type="project" value="TreeGrafter"/>
</dbReference>
<dbReference type="AlphaFoldDB" id="A0A493TMF9"/>
<feature type="region of interest" description="Disordered" evidence="2">
    <location>
        <begin position="1"/>
        <end position="26"/>
    </location>
</feature>
<dbReference type="GO" id="GO:1903358">
    <property type="term" value="P:regulation of Golgi organization"/>
    <property type="evidence" value="ECO:0007669"/>
    <property type="project" value="TreeGrafter"/>
</dbReference>
<evidence type="ECO:0008006" key="5">
    <source>
        <dbReference type="Google" id="ProtNLM"/>
    </source>
</evidence>
<feature type="compositionally biased region" description="Polar residues" evidence="2">
    <location>
        <begin position="238"/>
        <end position="258"/>
    </location>
</feature>
<dbReference type="GO" id="GO:0007098">
    <property type="term" value="P:centrosome cycle"/>
    <property type="evidence" value="ECO:0007669"/>
    <property type="project" value="TreeGrafter"/>
</dbReference>
<keyword evidence="4" id="KW-1185">Reference proteome</keyword>
<dbReference type="GO" id="GO:0060090">
    <property type="term" value="F:molecular adaptor activity"/>
    <property type="evidence" value="ECO:0007669"/>
    <property type="project" value="TreeGrafter"/>
</dbReference>
<dbReference type="PANTHER" id="PTHR46501">
    <property type="entry name" value="MYOMEGALIN"/>
    <property type="match status" value="1"/>
</dbReference>
<organism evidence="3 4">
    <name type="scientific">Anas platyrhynchos platyrhynchos</name>
    <name type="common">Northern mallard</name>
    <dbReference type="NCBI Taxonomy" id="8840"/>
    <lineage>
        <taxon>Eukaryota</taxon>
        <taxon>Metazoa</taxon>
        <taxon>Chordata</taxon>
        <taxon>Craniata</taxon>
        <taxon>Vertebrata</taxon>
        <taxon>Euteleostomi</taxon>
        <taxon>Archelosauria</taxon>
        <taxon>Archosauria</taxon>
        <taxon>Dinosauria</taxon>
        <taxon>Saurischia</taxon>
        <taxon>Theropoda</taxon>
        <taxon>Coelurosauria</taxon>
        <taxon>Aves</taxon>
        <taxon>Neognathae</taxon>
        <taxon>Galloanserae</taxon>
        <taxon>Anseriformes</taxon>
        <taxon>Anatidae</taxon>
        <taxon>Anatinae</taxon>
        <taxon>Anas</taxon>
    </lineage>
</organism>
<protein>
    <recommendedName>
        <fullName evidence="5">Olduvai domain-containing protein</fullName>
    </recommendedName>
</protein>
<feature type="region of interest" description="Disordered" evidence="2">
    <location>
        <begin position="222"/>
        <end position="304"/>
    </location>
</feature>
<keyword evidence="1" id="KW-0175">Coiled coil</keyword>
<accession>A0A493TMF9</accession>
<name>A0A493TMF9_ANAPP</name>
<evidence type="ECO:0000256" key="2">
    <source>
        <dbReference type="SAM" id="MobiDB-lite"/>
    </source>
</evidence>
<dbReference type="InterPro" id="IPR052593">
    <property type="entry name" value="MT-associated_AKAP9-binding"/>
</dbReference>
<dbReference type="GO" id="GO:0005813">
    <property type="term" value="C:centrosome"/>
    <property type="evidence" value="ECO:0007669"/>
    <property type="project" value="TreeGrafter"/>
</dbReference>
<dbReference type="Proteomes" id="UP000016666">
    <property type="component" value="Chromosome 8"/>
</dbReference>
<feature type="coiled-coil region" evidence="1">
    <location>
        <begin position="36"/>
        <end position="63"/>
    </location>
</feature>
<evidence type="ECO:0000256" key="1">
    <source>
        <dbReference type="SAM" id="Coils"/>
    </source>
</evidence>
<dbReference type="GO" id="GO:0090063">
    <property type="term" value="P:positive regulation of microtubule nucleation"/>
    <property type="evidence" value="ECO:0007669"/>
    <property type="project" value="TreeGrafter"/>
</dbReference>
<evidence type="ECO:0000313" key="3">
    <source>
        <dbReference type="Ensembl" id="ENSAPLP00000027024.1"/>
    </source>
</evidence>
<feature type="compositionally biased region" description="Basic and acidic residues" evidence="2">
    <location>
        <begin position="261"/>
        <end position="277"/>
    </location>
</feature>